<feature type="transmembrane region" description="Helical" evidence="1">
    <location>
        <begin position="31"/>
        <end position="48"/>
    </location>
</feature>
<keyword evidence="1" id="KW-0472">Membrane</keyword>
<comment type="caution">
    <text evidence="2">The sequence shown here is derived from an EMBL/GenBank/DDBJ whole genome shotgun (WGS) entry which is preliminary data.</text>
</comment>
<dbReference type="AlphaFoldDB" id="A0A0F9QYU0"/>
<evidence type="ECO:0000256" key="1">
    <source>
        <dbReference type="SAM" id="Phobius"/>
    </source>
</evidence>
<proteinExistence type="predicted"/>
<accession>A0A0F9QYU0</accession>
<keyword evidence="1" id="KW-1133">Transmembrane helix</keyword>
<feature type="transmembrane region" description="Helical" evidence="1">
    <location>
        <begin position="7"/>
        <end position="25"/>
    </location>
</feature>
<keyword evidence="1" id="KW-0812">Transmembrane</keyword>
<dbReference type="EMBL" id="LAZR01004258">
    <property type="protein sequence ID" value="KKN10293.1"/>
    <property type="molecule type" value="Genomic_DNA"/>
</dbReference>
<dbReference type="Gene3D" id="1.20.120.1630">
    <property type="match status" value="1"/>
</dbReference>
<gene>
    <name evidence="2" type="ORF">LCGC14_1038090</name>
</gene>
<reference evidence="2" key="1">
    <citation type="journal article" date="2015" name="Nature">
        <title>Complex archaea that bridge the gap between prokaryotes and eukaryotes.</title>
        <authorList>
            <person name="Spang A."/>
            <person name="Saw J.H."/>
            <person name="Jorgensen S.L."/>
            <person name="Zaremba-Niedzwiedzka K."/>
            <person name="Martijn J."/>
            <person name="Lind A.E."/>
            <person name="van Eijk R."/>
            <person name="Schleper C."/>
            <person name="Guy L."/>
            <person name="Ettema T.J."/>
        </authorList>
    </citation>
    <scope>NUCLEOTIDE SEQUENCE</scope>
</reference>
<organism evidence="2">
    <name type="scientific">marine sediment metagenome</name>
    <dbReference type="NCBI Taxonomy" id="412755"/>
    <lineage>
        <taxon>unclassified sequences</taxon>
        <taxon>metagenomes</taxon>
        <taxon>ecological metagenomes</taxon>
    </lineage>
</organism>
<sequence length="121" mass="14785">MVKHIRHPQNLSLIIMGFPLFLYAGFRMRDFISWVQFIFIMIICSDIGDIKLKKKYPEEFQLYNENSGFFLPRVLPYRISYYFSAVYNKKFRYPILLSIYFLCIYIIYQLFLVLPFFPIYI</sequence>
<protein>
    <submittedName>
        <fullName evidence="2">Uncharacterized protein</fullName>
    </submittedName>
</protein>
<evidence type="ECO:0000313" key="2">
    <source>
        <dbReference type="EMBL" id="KKN10293.1"/>
    </source>
</evidence>
<name>A0A0F9QYU0_9ZZZZ</name>
<feature type="transmembrane region" description="Helical" evidence="1">
    <location>
        <begin position="99"/>
        <end position="120"/>
    </location>
</feature>